<evidence type="ECO:0000259" key="7">
    <source>
        <dbReference type="Pfam" id="PF07167"/>
    </source>
</evidence>
<dbReference type="InterPro" id="IPR029058">
    <property type="entry name" value="AB_hydrolase_fold"/>
</dbReference>
<evidence type="ECO:0000256" key="2">
    <source>
        <dbReference type="ARBA" id="ARBA00022490"/>
    </source>
</evidence>
<dbReference type="EMBL" id="WTYO01000006">
    <property type="protein sequence ID" value="MXO69639.1"/>
    <property type="molecule type" value="Genomic_DNA"/>
</dbReference>
<evidence type="ECO:0000256" key="5">
    <source>
        <dbReference type="SAM" id="MobiDB-lite"/>
    </source>
</evidence>
<feature type="compositionally biased region" description="Low complexity" evidence="5">
    <location>
        <begin position="46"/>
        <end position="55"/>
    </location>
</feature>
<name>A0ABW9UXT2_9SPHN</name>
<dbReference type="InterPro" id="IPR010941">
    <property type="entry name" value="PhaC_N"/>
</dbReference>
<feature type="compositionally biased region" description="Acidic residues" evidence="5">
    <location>
        <begin position="56"/>
        <end position="69"/>
    </location>
</feature>
<reference evidence="8 9" key="1">
    <citation type="submission" date="2019-12" db="EMBL/GenBank/DDBJ databases">
        <title>Genomic-based taxomic classification of the family Erythrobacteraceae.</title>
        <authorList>
            <person name="Xu L."/>
        </authorList>
    </citation>
    <scope>NUCLEOTIDE SEQUENCE [LARGE SCALE GENOMIC DNA]</scope>
    <source>
        <strain evidence="8 9">H32</strain>
    </source>
</reference>
<dbReference type="InterPro" id="IPR051321">
    <property type="entry name" value="PHA/PHB_synthase"/>
</dbReference>
<dbReference type="InterPro" id="IPR000073">
    <property type="entry name" value="AB_hydrolase_1"/>
</dbReference>
<keyword evidence="2" id="KW-0963">Cytoplasm</keyword>
<evidence type="ECO:0000256" key="4">
    <source>
        <dbReference type="ARBA" id="ARBA00023315"/>
    </source>
</evidence>
<keyword evidence="4" id="KW-0012">Acyltransferase</keyword>
<gene>
    <name evidence="8" type="primary">phaC</name>
    <name evidence="8" type="ORF">GRI72_12490</name>
</gene>
<feature type="domain" description="AB hydrolase-1" evidence="6">
    <location>
        <begin position="336"/>
        <end position="576"/>
    </location>
</feature>
<dbReference type="Gene3D" id="3.40.50.1820">
    <property type="entry name" value="alpha/beta hydrolase"/>
    <property type="match status" value="1"/>
</dbReference>
<evidence type="ECO:0000313" key="8">
    <source>
        <dbReference type="EMBL" id="MXO69639.1"/>
    </source>
</evidence>
<evidence type="ECO:0000313" key="9">
    <source>
        <dbReference type="Proteomes" id="UP000444401"/>
    </source>
</evidence>
<dbReference type="Pfam" id="PF07167">
    <property type="entry name" value="PhaC_N"/>
    <property type="match status" value="1"/>
</dbReference>
<accession>A0ABW9UXT2</accession>
<feature type="compositionally biased region" description="Basic and acidic residues" evidence="5">
    <location>
        <begin position="635"/>
        <end position="645"/>
    </location>
</feature>
<evidence type="ECO:0000259" key="6">
    <source>
        <dbReference type="Pfam" id="PF00561"/>
    </source>
</evidence>
<dbReference type="PANTHER" id="PTHR36837:SF5">
    <property type="entry name" value="POLY-3-HYDROXYBUTYRATE SYNTHASE"/>
    <property type="match status" value="1"/>
</dbReference>
<sequence>MRFWLSWPQPRLRRSAPMPDTHDPFAAALRMQGEVMRAAMAAFAGPSSAGAGSAAADDDDGDSDGEPEDRDAIAQWGRTAQELRAMWLDFVEERLSGRPDPANPLDPAAWMQMAGQWPVPPQADPAAIERMMDDGLALWRAMAGAMLGETAEGGDGPPETALPRTDRRFADPAWREHPAFALLHQTYLMLADYLVSAANEVEGVPAERREQLAFATRALLDAMSPDNFVATNPVVLKRTVETSGRNLVKGMGHLIADLRRGQLTHTDPAAFTLGENIAATPGKVVHETPLYQLIQYDPATKDVLAVPLVIFPPWINRFYILDLSPKKSFIKWAVDQGLTVFVVSWKSADATMKDVAWDDYIRAQAEAIDHVRARLEVSAVHAIGYCVAGTTLAATLAILARRGQADKVASATFFTAQVDFEKAGELRGFIDGGQLEIIGRLAPEGYLDGRYMAATFNALRGRDLIWNYVVNNYLLGEDYPAFDLLHWNGDVTNLPARWHGDYLRDLYRDNKLVIPDALAADGTPIDLTRIAVPAFIQAGREDHIAPAESVWRATRHFRGETTFVLAGSGHIAGVVNPPAANKYQYWTGDSRASSLDAFIEGATEHPGSWWPHWLDWLKGHGDAQVPATGKRKPGGRGDRTIEDAPGRYVRMR</sequence>
<proteinExistence type="predicted"/>
<keyword evidence="9" id="KW-1185">Reference proteome</keyword>
<feature type="region of interest" description="Disordered" evidence="5">
    <location>
        <begin position="621"/>
        <end position="652"/>
    </location>
</feature>
<protein>
    <submittedName>
        <fullName evidence="8">Class I poly(R)-hydroxyalkanoic acid synthase</fullName>
    </submittedName>
</protein>
<dbReference type="Proteomes" id="UP000444401">
    <property type="component" value="Unassembled WGS sequence"/>
</dbReference>
<dbReference type="Pfam" id="PF00561">
    <property type="entry name" value="Abhydrolase_1"/>
    <property type="match status" value="1"/>
</dbReference>
<evidence type="ECO:0000256" key="3">
    <source>
        <dbReference type="ARBA" id="ARBA00022679"/>
    </source>
</evidence>
<dbReference type="SUPFAM" id="SSF53474">
    <property type="entry name" value="alpha/beta-Hydrolases"/>
    <property type="match status" value="1"/>
</dbReference>
<comment type="subcellular location">
    <subcellularLocation>
        <location evidence="1">Cytoplasm</location>
    </subcellularLocation>
</comment>
<dbReference type="PANTHER" id="PTHR36837">
    <property type="entry name" value="POLY(3-HYDROXYALKANOATE) POLYMERASE SUBUNIT PHAC"/>
    <property type="match status" value="1"/>
</dbReference>
<feature type="region of interest" description="Disordered" evidence="5">
    <location>
        <begin position="46"/>
        <end position="70"/>
    </location>
</feature>
<keyword evidence="3" id="KW-0808">Transferase</keyword>
<evidence type="ECO:0000256" key="1">
    <source>
        <dbReference type="ARBA" id="ARBA00004496"/>
    </source>
</evidence>
<feature type="domain" description="Poly-beta-hydroxybutyrate polymerase N-terminal" evidence="7">
    <location>
        <begin position="166"/>
        <end position="333"/>
    </location>
</feature>
<dbReference type="NCBIfam" id="TIGR01838">
    <property type="entry name" value="PHA_synth_I"/>
    <property type="match status" value="1"/>
</dbReference>
<dbReference type="InterPro" id="IPR010963">
    <property type="entry name" value="PHA_synth_I"/>
</dbReference>
<comment type="caution">
    <text evidence="8">The sequence shown here is derived from an EMBL/GenBank/DDBJ whole genome shotgun (WGS) entry which is preliminary data.</text>
</comment>
<organism evidence="8 9">
    <name type="scientific">Pelagerythrobacter marinus</name>
    <dbReference type="NCBI Taxonomy" id="538382"/>
    <lineage>
        <taxon>Bacteria</taxon>
        <taxon>Pseudomonadati</taxon>
        <taxon>Pseudomonadota</taxon>
        <taxon>Alphaproteobacteria</taxon>
        <taxon>Sphingomonadales</taxon>
        <taxon>Erythrobacteraceae</taxon>
        <taxon>Pelagerythrobacter</taxon>
    </lineage>
</organism>